<proteinExistence type="predicted"/>
<dbReference type="AlphaFoldDB" id="A0A3N7FNR7"/>
<organism evidence="1 2">
    <name type="scientific">Populus trichocarpa</name>
    <name type="common">Western balsam poplar</name>
    <name type="synonym">Populus balsamifera subsp. trichocarpa</name>
    <dbReference type="NCBI Taxonomy" id="3694"/>
    <lineage>
        <taxon>Eukaryota</taxon>
        <taxon>Viridiplantae</taxon>
        <taxon>Streptophyta</taxon>
        <taxon>Embryophyta</taxon>
        <taxon>Tracheophyta</taxon>
        <taxon>Spermatophyta</taxon>
        <taxon>Magnoliopsida</taxon>
        <taxon>eudicotyledons</taxon>
        <taxon>Gunneridae</taxon>
        <taxon>Pentapetalae</taxon>
        <taxon>rosids</taxon>
        <taxon>fabids</taxon>
        <taxon>Malpighiales</taxon>
        <taxon>Salicaceae</taxon>
        <taxon>Saliceae</taxon>
        <taxon>Populus</taxon>
    </lineage>
</organism>
<evidence type="ECO:0000313" key="1">
    <source>
        <dbReference type="EMBL" id="RQO95955.1"/>
    </source>
</evidence>
<accession>A0A3N7FNR7</accession>
<name>A0A3N7FNR7_POPTR</name>
<sequence>MDDDYSWTQNLKGVSVYVRVIDGKCLMPYPNGLPPVACNQETGAYPNGIAESWLGMVLKKVETRTVIGIDQQQKETPTFVPV</sequence>
<gene>
    <name evidence="1" type="ORF">POPTR_009G152700</name>
</gene>
<dbReference type="InParanoid" id="A0A3N7FNR7"/>
<reference evidence="1 2" key="1">
    <citation type="journal article" date="2006" name="Science">
        <title>The genome of black cottonwood, Populus trichocarpa (Torr. &amp; Gray).</title>
        <authorList>
            <person name="Tuskan G.A."/>
            <person name="Difazio S."/>
            <person name="Jansson S."/>
            <person name="Bohlmann J."/>
            <person name="Grigoriev I."/>
            <person name="Hellsten U."/>
            <person name="Putnam N."/>
            <person name="Ralph S."/>
            <person name="Rombauts S."/>
            <person name="Salamov A."/>
            <person name="Schein J."/>
            <person name="Sterck L."/>
            <person name="Aerts A."/>
            <person name="Bhalerao R.R."/>
            <person name="Bhalerao R.P."/>
            <person name="Blaudez D."/>
            <person name="Boerjan W."/>
            <person name="Brun A."/>
            <person name="Brunner A."/>
            <person name="Busov V."/>
            <person name="Campbell M."/>
            <person name="Carlson J."/>
            <person name="Chalot M."/>
            <person name="Chapman J."/>
            <person name="Chen G.L."/>
            <person name="Cooper D."/>
            <person name="Coutinho P.M."/>
            <person name="Couturier J."/>
            <person name="Covert S."/>
            <person name="Cronk Q."/>
            <person name="Cunningham R."/>
            <person name="Davis J."/>
            <person name="Degroeve S."/>
            <person name="Dejardin A."/>
            <person name="Depamphilis C."/>
            <person name="Detter J."/>
            <person name="Dirks B."/>
            <person name="Dubchak I."/>
            <person name="Duplessis S."/>
            <person name="Ehlting J."/>
            <person name="Ellis B."/>
            <person name="Gendler K."/>
            <person name="Goodstein D."/>
            <person name="Gribskov M."/>
            <person name="Grimwood J."/>
            <person name="Groover A."/>
            <person name="Gunter L."/>
            <person name="Hamberger B."/>
            <person name="Heinze B."/>
            <person name="Helariutta Y."/>
            <person name="Henrissat B."/>
            <person name="Holligan D."/>
            <person name="Holt R."/>
            <person name="Huang W."/>
            <person name="Islam-Faridi N."/>
            <person name="Jones S."/>
            <person name="Jones-Rhoades M."/>
            <person name="Jorgensen R."/>
            <person name="Joshi C."/>
            <person name="Kangasjarvi J."/>
            <person name="Karlsson J."/>
            <person name="Kelleher C."/>
            <person name="Kirkpatrick R."/>
            <person name="Kirst M."/>
            <person name="Kohler A."/>
            <person name="Kalluri U."/>
            <person name="Larimer F."/>
            <person name="Leebens-Mack J."/>
            <person name="Leple J.C."/>
            <person name="Locascio P."/>
            <person name="Lou Y."/>
            <person name="Lucas S."/>
            <person name="Martin F."/>
            <person name="Montanini B."/>
            <person name="Napoli C."/>
            <person name="Nelson D.R."/>
            <person name="Nelson C."/>
            <person name="Nieminen K."/>
            <person name="Nilsson O."/>
            <person name="Pereda V."/>
            <person name="Peter G."/>
            <person name="Philippe R."/>
            <person name="Pilate G."/>
            <person name="Poliakov A."/>
            <person name="Razumovskaya J."/>
            <person name="Richardson P."/>
            <person name="Rinaldi C."/>
            <person name="Ritland K."/>
            <person name="Rouze P."/>
            <person name="Ryaboy D."/>
            <person name="Schmutz J."/>
            <person name="Schrader J."/>
            <person name="Segerman B."/>
            <person name="Shin H."/>
            <person name="Siddiqui A."/>
            <person name="Sterky F."/>
            <person name="Terry A."/>
            <person name="Tsai C.J."/>
            <person name="Uberbacher E."/>
            <person name="Unneberg P."/>
            <person name="Vahala J."/>
            <person name="Wall K."/>
            <person name="Wessler S."/>
            <person name="Yang G."/>
            <person name="Yin T."/>
            <person name="Douglas C."/>
            <person name="Marra M."/>
            <person name="Sandberg G."/>
            <person name="Van de Peer Y."/>
            <person name="Rokhsar D."/>
        </authorList>
    </citation>
    <scope>NUCLEOTIDE SEQUENCE [LARGE SCALE GENOMIC DNA]</scope>
    <source>
        <strain evidence="2">cv. Nisqually</strain>
    </source>
</reference>
<dbReference type="Proteomes" id="UP000006729">
    <property type="component" value="Chromosome 9"/>
</dbReference>
<dbReference type="EMBL" id="CM009298">
    <property type="protein sequence ID" value="RQO95955.1"/>
    <property type="molecule type" value="Genomic_DNA"/>
</dbReference>
<protein>
    <submittedName>
        <fullName evidence="1">Uncharacterized protein</fullName>
    </submittedName>
</protein>
<evidence type="ECO:0000313" key="2">
    <source>
        <dbReference type="Proteomes" id="UP000006729"/>
    </source>
</evidence>
<keyword evidence="2" id="KW-1185">Reference proteome</keyword>